<feature type="compositionally biased region" description="Polar residues" evidence="16">
    <location>
        <begin position="76"/>
        <end position="95"/>
    </location>
</feature>
<dbReference type="Gene3D" id="3.30.70.370">
    <property type="match status" value="1"/>
</dbReference>
<dbReference type="Gene3D" id="1.10.150.20">
    <property type="entry name" value="5' to 3' exonuclease, C-terminal subdomain"/>
    <property type="match status" value="1"/>
</dbReference>
<keyword evidence="5" id="KW-0808">Transferase</keyword>
<dbReference type="EMBL" id="JAVHJO010000011">
    <property type="protein sequence ID" value="KAK6533510.1"/>
    <property type="molecule type" value="Genomic_DNA"/>
</dbReference>
<evidence type="ECO:0000256" key="15">
    <source>
        <dbReference type="SAM" id="Coils"/>
    </source>
</evidence>
<sequence>MNRIWRFSRVAPRQPTLSLFRPHHHHLRTCQPRPLPLRIRCLATVAAQRPILSATTVDESLPSSSSVQSALSRDLTLSNDIPRQDPNKLSSSTSTVQNLLASQQANPLDAPLSSDSLVPSAILPPPQARFNEIQVQHISDQLHKQIFGEDPPRPPEELVELAKEHLRLHDLLGKQSAPTPPIGFELPKLLGNSLDEHFYKLGTFTGEPWLGLARNFAASELPAMPKIWEVDTPGWTKYGKRGEVIERGCAPPQDEMLVFDVEVLYKISPYAVIACAASPDGWYSWISPQVLDESTHDKHLISFGNPENPNLKRIIVGHNVSYDRARIQEEYSLQQTGTFFLDTMSLHAAVNGMCSRQRPTWMKHRKHQELKEKLKDGIDPELGNMMEKAAEELEPELWVEHSSINSLRDVAHFHCNVSISKETRDMMGEMRSVKELRPKLQECFRYCATDVDVTHKVYKAVLPLFLETCPHPVSFSALRHMGSLLLPVNTSWKDYIETSEKTYTDLLDKVKNHLESLTHQAVSISFGASKDEMFAAEQRMVEQTQLVAKENRAYQSLLAEEKKLLKREKELTKLQRLEAKKSTAEVVQAEDKPKKRGRPRKVVEEETADSAVTSEVSKELEEIVAAKTKIESEKSTIFARIAEMEAELDYMKAKQENDKAQAEKRVATINKDPWSNENAWISQLDWTGREIRYKKQKKTTDPLVPVARQKMPGYPTWYKDLFPKTDGPMNISVRTRAAPLMLRLQWDGYPLVWTDKYGWTFRVPLKDAHKYEDTPMVVCDELLGESNLNVANDQDAIYYKLPHNGNGSTRCVNPLAKGYQRYFEDGILTSEFAQAKEALDMNAACSYWISARERIKSQFVVWENPKDEDIKRDMGFSKSQGDLGLILPQIVTMGTITRRAVENTWLTASNAKKNRVGSELKAMIKAPPGYSFVGADVDSEELWIASLIGDAEFKMHGGNAIGFMTLEGAKAQKTDMHSRTADLLGISRNNAKVFNYGRIYGAGLKFAASLLRQFNPKITEAEANAIAGNLYTATKGKKMVKKVLTDKGFWRGGTESFVFNKLEEFAEQDVPRTPVLAAAITEALQKKHINKGAFLTSRINWAIQSSGVDYLHLLIVSMDYLIQQYGLKARLMITVHDEIRYIVKDEDKYKVAMALQVANLWTRCMFAQQMGINDLPQSCAFFSAVDIDHVLRKEVDLDCITPSNPTAIPHGESVDIKDLLKNPGAKLAIGDEKIPHEELDAIPYEPRKPILEKLAENSNSNIYMLRAQVAKTSKDVNKVIKQMENEAPELMREVPTKGVRSISDPYTWSDEASDSWQYLNTYGEPLQHSSQQGYGWTLEGDESRPRAPRKKHASYPPPRMKAYM</sequence>
<keyword evidence="11" id="KW-0496">Mitochondrion</keyword>
<evidence type="ECO:0000313" key="19">
    <source>
        <dbReference type="Proteomes" id="UP001365542"/>
    </source>
</evidence>
<dbReference type="GO" id="GO:0003677">
    <property type="term" value="F:DNA binding"/>
    <property type="evidence" value="ECO:0007669"/>
    <property type="project" value="UniProtKB-KW"/>
</dbReference>
<comment type="cofactor">
    <cofactor evidence="1">
        <name>Mg(2+)</name>
        <dbReference type="ChEBI" id="CHEBI:18420"/>
    </cofactor>
</comment>
<dbReference type="Gene3D" id="3.30.420.390">
    <property type="match status" value="2"/>
</dbReference>
<dbReference type="InterPro" id="IPR043502">
    <property type="entry name" value="DNA/RNA_pol_sf"/>
</dbReference>
<evidence type="ECO:0000256" key="6">
    <source>
        <dbReference type="ARBA" id="ARBA00022695"/>
    </source>
</evidence>
<comment type="caution">
    <text evidence="18">The sequence shown here is derived from an EMBL/GenBank/DDBJ whole genome shotgun (WGS) entry which is preliminary data.</text>
</comment>
<feature type="region of interest" description="Disordered" evidence="16">
    <location>
        <begin position="582"/>
        <end position="611"/>
    </location>
</feature>
<name>A0AAV9X4J4_9PEZI</name>
<protein>
    <recommendedName>
        <fullName evidence="4">DNA-directed DNA polymerase</fullName>
        <ecNumber evidence="4">2.7.7.7</ecNumber>
    </recommendedName>
    <alternativeName>
        <fullName evidence="12">Mitochondrial DNA polymerase catalytic subunit</fullName>
    </alternativeName>
</protein>
<evidence type="ECO:0000256" key="1">
    <source>
        <dbReference type="ARBA" id="ARBA00001946"/>
    </source>
</evidence>
<proteinExistence type="inferred from homology"/>
<evidence type="ECO:0000256" key="11">
    <source>
        <dbReference type="ARBA" id="ARBA00023128"/>
    </source>
</evidence>
<evidence type="ECO:0000256" key="12">
    <source>
        <dbReference type="ARBA" id="ARBA00031966"/>
    </source>
</evidence>
<dbReference type="EC" id="2.7.7.7" evidence="4"/>
<keyword evidence="8" id="KW-0460">Magnesium</keyword>
<evidence type="ECO:0000256" key="9">
    <source>
        <dbReference type="ARBA" id="ARBA00022932"/>
    </source>
</evidence>
<dbReference type="InterPro" id="IPR001098">
    <property type="entry name" value="DNA-dir_DNA_pol_A_palm_dom"/>
</dbReference>
<evidence type="ECO:0000256" key="13">
    <source>
        <dbReference type="ARBA" id="ARBA00049244"/>
    </source>
</evidence>
<evidence type="ECO:0000256" key="2">
    <source>
        <dbReference type="ARBA" id="ARBA00004173"/>
    </source>
</evidence>
<organism evidence="18 19">
    <name type="scientific">Orbilia ellipsospora</name>
    <dbReference type="NCBI Taxonomy" id="2528407"/>
    <lineage>
        <taxon>Eukaryota</taxon>
        <taxon>Fungi</taxon>
        <taxon>Dikarya</taxon>
        <taxon>Ascomycota</taxon>
        <taxon>Pezizomycotina</taxon>
        <taxon>Orbiliomycetes</taxon>
        <taxon>Orbiliales</taxon>
        <taxon>Orbiliaceae</taxon>
        <taxon>Orbilia</taxon>
    </lineage>
</organism>
<dbReference type="InterPro" id="IPR047580">
    <property type="entry name" value="POLG_palm_dom"/>
</dbReference>
<keyword evidence="9 18" id="KW-0239">DNA-directed DNA polymerase</keyword>
<dbReference type="FunFam" id="3.30.420.390:FF:000003">
    <property type="entry name" value="DNA polymerase gamma, mitochondrial"/>
    <property type="match status" value="1"/>
</dbReference>
<evidence type="ECO:0000256" key="7">
    <source>
        <dbReference type="ARBA" id="ARBA00022705"/>
    </source>
</evidence>
<comment type="function">
    <text evidence="14">Involved in the replication of mitochondrial DNA.</text>
</comment>
<gene>
    <name evidence="18" type="primary">MIP1</name>
    <name evidence="18" type="ORF">TWF694_002449</name>
</gene>
<evidence type="ECO:0000256" key="4">
    <source>
        <dbReference type="ARBA" id="ARBA00012417"/>
    </source>
</evidence>
<feature type="compositionally biased region" description="Pro residues" evidence="16">
    <location>
        <begin position="1355"/>
        <end position="1364"/>
    </location>
</feature>
<feature type="domain" description="DNA-directed DNA polymerase family A palm" evidence="17">
    <location>
        <begin position="917"/>
        <end position="1147"/>
    </location>
</feature>
<dbReference type="SMART" id="SM00482">
    <property type="entry name" value="POLAc"/>
    <property type="match status" value="1"/>
</dbReference>
<dbReference type="CDD" id="cd08641">
    <property type="entry name" value="DNA_pol_gammaA"/>
    <property type="match status" value="1"/>
</dbReference>
<evidence type="ECO:0000256" key="8">
    <source>
        <dbReference type="ARBA" id="ARBA00022842"/>
    </source>
</evidence>
<feature type="coiled-coil region" evidence="15">
    <location>
        <begin position="641"/>
        <end position="672"/>
    </location>
</feature>
<dbReference type="GO" id="GO:0005760">
    <property type="term" value="C:gamma DNA polymerase complex"/>
    <property type="evidence" value="ECO:0007669"/>
    <property type="project" value="InterPro"/>
</dbReference>
<dbReference type="InterPro" id="IPR019760">
    <property type="entry name" value="DNA-dir_DNA_pol_A_CS"/>
</dbReference>
<dbReference type="SUPFAM" id="SSF56672">
    <property type="entry name" value="DNA/RNA polymerases"/>
    <property type="match status" value="1"/>
</dbReference>
<dbReference type="GO" id="GO:0006264">
    <property type="term" value="P:mitochondrial DNA replication"/>
    <property type="evidence" value="ECO:0007669"/>
    <property type="project" value="InterPro"/>
</dbReference>
<evidence type="ECO:0000256" key="16">
    <source>
        <dbReference type="SAM" id="MobiDB-lite"/>
    </source>
</evidence>
<dbReference type="InterPro" id="IPR041336">
    <property type="entry name" value="DNApol_Exo"/>
</dbReference>
<evidence type="ECO:0000256" key="3">
    <source>
        <dbReference type="ARBA" id="ARBA00007705"/>
    </source>
</evidence>
<evidence type="ECO:0000256" key="14">
    <source>
        <dbReference type="ARBA" id="ARBA00057053"/>
    </source>
</evidence>
<accession>A0AAV9X4J4</accession>
<dbReference type="Pfam" id="PF18136">
    <property type="entry name" value="DNApol_Exo"/>
    <property type="match status" value="1"/>
</dbReference>
<reference evidence="18 19" key="1">
    <citation type="submission" date="2019-10" db="EMBL/GenBank/DDBJ databases">
        <authorList>
            <person name="Palmer J.M."/>
        </authorList>
    </citation>
    <scope>NUCLEOTIDE SEQUENCE [LARGE SCALE GENOMIC DNA]</scope>
    <source>
        <strain evidence="18 19">TWF694</strain>
    </source>
</reference>
<keyword evidence="19" id="KW-1185">Reference proteome</keyword>
<keyword evidence="15" id="KW-0175">Coiled coil</keyword>
<feature type="compositionally biased region" description="Basic and acidic residues" evidence="16">
    <location>
        <begin position="582"/>
        <end position="593"/>
    </location>
</feature>
<dbReference type="FunFam" id="1.10.150.20:FF:000035">
    <property type="entry name" value="DNA polymerase gamma, mitochondrial"/>
    <property type="match status" value="1"/>
</dbReference>
<comment type="catalytic activity">
    <reaction evidence="13">
        <text>DNA(n) + a 2'-deoxyribonucleoside 5'-triphosphate = DNA(n+1) + diphosphate</text>
        <dbReference type="Rhea" id="RHEA:22508"/>
        <dbReference type="Rhea" id="RHEA-COMP:17339"/>
        <dbReference type="Rhea" id="RHEA-COMP:17340"/>
        <dbReference type="ChEBI" id="CHEBI:33019"/>
        <dbReference type="ChEBI" id="CHEBI:61560"/>
        <dbReference type="ChEBI" id="CHEBI:173112"/>
        <dbReference type="EC" id="2.7.7.7"/>
    </reaction>
</comment>
<dbReference type="GO" id="GO:0003887">
    <property type="term" value="F:DNA-directed DNA polymerase activity"/>
    <property type="evidence" value="ECO:0007669"/>
    <property type="project" value="UniProtKB-KW"/>
</dbReference>
<evidence type="ECO:0000313" key="18">
    <source>
        <dbReference type="EMBL" id="KAK6533510.1"/>
    </source>
</evidence>
<dbReference type="PROSITE" id="PS00447">
    <property type="entry name" value="DNA_POLYMERASE_A"/>
    <property type="match status" value="1"/>
</dbReference>
<feature type="region of interest" description="Disordered" evidence="16">
    <location>
        <begin position="1329"/>
        <end position="1364"/>
    </location>
</feature>
<keyword evidence="10" id="KW-0238">DNA-binding</keyword>
<dbReference type="PANTHER" id="PTHR10267:SF0">
    <property type="entry name" value="DNA POLYMERASE SUBUNIT GAMMA-1"/>
    <property type="match status" value="1"/>
</dbReference>
<evidence type="ECO:0000256" key="5">
    <source>
        <dbReference type="ARBA" id="ARBA00022679"/>
    </source>
</evidence>
<dbReference type="SUPFAM" id="SSF53098">
    <property type="entry name" value="Ribonuclease H-like"/>
    <property type="match status" value="1"/>
</dbReference>
<keyword evidence="6" id="KW-0548">Nucleotidyltransferase</keyword>
<dbReference type="Pfam" id="PF00476">
    <property type="entry name" value="DNA_pol_A"/>
    <property type="match status" value="1"/>
</dbReference>
<dbReference type="PRINTS" id="PR00867">
    <property type="entry name" value="DNAPOLG"/>
</dbReference>
<dbReference type="PANTHER" id="PTHR10267">
    <property type="entry name" value="DNA POLYMERASE SUBUNIT GAMMA-1"/>
    <property type="match status" value="1"/>
</dbReference>
<comment type="similarity">
    <text evidence="3">Belongs to the DNA polymerase type-A family.</text>
</comment>
<evidence type="ECO:0000256" key="10">
    <source>
        <dbReference type="ARBA" id="ARBA00023125"/>
    </source>
</evidence>
<dbReference type="GO" id="GO:0008408">
    <property type="term" value="F:3'-5' exonuclease activity"/>
    <property type="evidence" value="ECO:0007669"/>
    <property type="project" value="TreeGrafter"/>
</dbReference>
<keyword evidence="7" id="KW-0235">DNA replication</keyword>
<dbReference type="InterPro" id="IPR012337">
    <property type="entry name" value="RNaseH-like_sf"/>
</dbReference>
<feature type="region of interest" description="Disordered" evidence="16">
    <location>
        <begin position="75"/>
        <end position="95"/>
    </location>
</feature>
<dbReference type="InterPro" id="IPR002297">
    <property type="entry name" value="DNA-dir_DNA_pol_A_mt"/>
</dbReference>
<evidence type="ECO:0000259" key="17">
    <source>
        <dbReference type="SMART" id="SM00482"/>
    </source>
</evidence>
<comment type="subcellular location">
    <subcellularLocation>
        <location evidence="2">Mitochondrion</location>
    </subcellularLocation>
</comment>
<dbReference type="Proteomes" id="UP001365542">
    <property type="component" value="Unassembled WGS sequence"/>
</dbReference>